<dbReference type="CDD" id="cd19958">
    <property type="entry name" value="pyocin_knob"/>
    <property type="match status" value="1"/>
</dbReference>
<name>A0ABW1PJU0_9FLAO</name>
<dbReference type="Proteomes" id="UP001596287">
    <property type="component" value="Unassembled WGS sequence"/>
</dbReference>
<dbReference type="EMBL" id="JBHSQB010000004">
    <property type="protein sequence ID" value="MFC6095813.1"/>
    <property type="molecule type" value="Genomic_DNA"/>
</dbReference>
<evidence type="ECO:0008006" key="3">
    <source>
        <dbReference type="Google" id="ProtNLM"/>
    </source>
</evidence>
<reference evidence="2" key="1">
    <citation type="journal article" date="2019" name="Int. J. Syst. Evol. Microbiol.">
        <title>The Global Catalogue of Microorganisms (GCM) 10K type strain sequencing project: providing services to taxonomists for standard genome sequencing and annotation.</title>
        <authorList>
            <consortium name="The Broad Institute Genomics Platform"/>
            <consortium name="The Broad Institute Genome Sequencing Center for Infectious Disease"/>
            <person name="Wu L."/>
            <person name="Ma J."/>
        </authorList>
    </citation>
    <scope>NUCLEOTIDE SEQUENCE [LARGE SCALE GENOMIC DNA]</scope>
    <source>
        <strain evidence="2">CCUG 49679</strain>
    </source>
</reference>
<gene>
    <name evidence="1" type="ORF">ACFPVY_04070</name>
</gene>
<accession>A0ABW1PJU0</accession>
<comment type="caution">
    <text evidence="1">The sequence shown here is derived from an EMBL/GenBank/DDBJ whole genome shotgun (WGS) entry which is preliminary data.</text>
</comment>
<dbReference type="RefSeq" id="WP_379790487.1">
    <property type="nucleotide sequence ID" value="NZ_JBHSQB010000004.1"/>
</dbReference>
<evidence type="ECO:0000313" key="2">
    <source>
        <dbReference type="Proteomes" id="UP001596287"/>
    </source>
</evidence>
<proteinExistence type="predicted"/>
<sequence>MQNINVGATPNSGNGAKLRDAMIIVNDNFSELQDKFFDYSLNADLVELSNEINIQIQDINEQIANLPAPEIPTFQQVVNQGNQVLSPDGRSNFTVNFSNDYPIVSYRSESSESSAYGGANLTAMELYMGSVFFASQSLYQTANLQLANGSFLLTTGSDIRQQDRKVVEISTQPAISNSKIYFPQPAIDNDYVLATEQFVNDNLSNIPAPNLRRVLQAGGVVNEQNSNLKIDVAGSVPGITFLSDIEPYPGYDMSCGFNVQPGYILLSSGIAGLNAGISLTDGAFTIQTSGNNKITNITTPYPLSNSTIQYPQPTVDGIYKLASEEFVADNDAKVVHKAISGWEQGTGILSSDLNDIPLSCIRRFTDSTLNRPFSFGTILTTRMALDECTQLAVDVVNGRTATRKQQSGVWSNWVFLANDTDVLHKTGVETIQDNKLIASSKSINFFNERYGIGTPDAGLQIYSATFDNVRFGARAADLSFTEHARMNGANGFFGLGVVPTERLDVDGNGKFSGKIFGQAFEAKSETSKTEIIPTGIQTTDTTDPALPTTSILKLNKNGFTFNGLSNNGDNTVFGYDALKGGTGGFNTALGIRALNANTTGQANTALGQNTFRFNTTGQQGTAVGYNALGANTTGRFNVAVGYDAMRTNTIGEWNTAIGMEALRNQTNAVYNVAVGYRAGRNATEGTRNTFLGVDAGSANTIGGFNLIAGMGAGQIATHLNGSTILGQAAGNQLTSAENNTFVGRNAGANITTGSSNLVLAAGNFIAEGSGIIGGNNNTIVGTVRGLGDVSNNVVIADGEGNIAMRKDSTGVVSFPSGSVATDEIIMTSPNGTRWRVRIDDAGTFSGVIE</sequence>
<organism evidence="1 2">
    <name type="scientific">Flavobacterium qiangtangense</name>
    <dbReference type="NCBI Taxonomy" id="1442595"/>
    <lineage>
        <taxon>Bacteria</taxon>
        <taxon>Pseudomonadati</taxon>
        <taxon>Bacteroidota</taxon>
        <taxon>Flavobacteriia</taxon>
        <taxon>Flavobacteriales</taxon>
        <taxon>Flavobacteriaceae</taxon>
        <taxon>Flavobacterium</taxon>
    </lineage>
</organism>
<evidence type="ECO:0000313" key="1">
    <source>
        <dbReference type="EMBL" id="MFC6095813.1"/>
    </source>
</evidence>
<keyword evidence="2" id="KW-1185">Reference proteome</keyword>
<protein>
    <recommendedName>
        <fullName evidence="3">Tail fiber-like repeat protein</fullName>
    </recommendedName>
</protein>